<dbReference type="Proteomes" id="UP001295423">
    <property type="component" value="Unassembled WGS sequence"/>
</dbReference>
<comment type="caution">
    <text evidence="1">The sequence shown here is derived from an EMBL/GenBank/DDBJ whole genome shotgun (WGS) entry which is preliminary data.</text>
</comment>
<reference evidence="1" key="1">
    <citation type="submission" date="2023-08" db="EMBL/GenBank/DDBJ databases">
        <authorList>
            <person name="Audoor S."/>
            <person name="Bilcke G."/>
        </authorList>
    </citation>
    <scope>NUCLEOTIDE SEQUENCE</scope>
</reference>
<keyword evidence="2" id="KW-1185">Reference proteome</keyword>
<protein>
    <submittedName>
        <fullName evidence="1">Uncharacterized protein</fullName>
    </submittedName>
</protein>
<evidence type="ECO:0000313" key="2">
    <source>
        <dbReference type="Proteomes" id="UP001295423"/>
    </source>
</evidence>
<name>A0AAD2G3X0_9STRA</name>
<proteinExistence type="predicted"/>
<organism evidence="1 2">
    <name type="scientific">Cylindrotheca closterium</name>
    <dbReference type="NCBI Taxonomy" id="2856"/>
    <lineage>
        <taxon>Eukaryota</taxon>
        <taxon>Sar</taxon>
        <taxon>Stramenopiles</taxon>
        <taxon>Ochrophyta</taxon>
        <taxon>Bacillariophyta</taxon>
        <taxon>Bacillariophyceae</taxon>
        <taxon>Bacillariophycidae</taxon>
        <taxon>Bacillariales</taxon>
        <taxon>Bacillariaceae</taxon>
        <taxon>Cylindrotheca</taxon>
    </lineage>
</organism>
<dbReference type="AlphaFoldDB" id="A0AAD2G3X0"/>
<dbReference type="EMBL" id="CAKOGP040002091">
    <property type="protein sequence ID" value="CAJ1961443.1"/>
    <property type="molecule type" value="Genomic_DNA"/>
</dbReference>
<gene>
    <name evidence="1" type="ORF">CYCCA115_LOCUS19199</name>
</gene>
<sequence length="186" mass="20779">MNKSVEVVEILHLDDFTASEIAASWYDEEEMKEITQGCFKVLQRMEYGGTKKGKKYCTRGLEGHTTLGSISKKETRTASFVAVLDEQEKQWNENKDFDFQAISDAYRKVSSSSQLWAQVIGNRDHQAIEAYLYQDEEEDEEVQATTTAVSIKSAKSVFKSPVSQTKPLNMEGAAGVVVHQAVARAA</sequence>
<evidence type="ECO:0000313" key="1">
    <source>
        <dbReference type="EMBL" id="CAJ1961443.1"/>
    </source>
</evidence>
<accession>A0AAD2G3X0</accession>